<protein>
    <submittedName>
        <fullName evidence="2">Uncharacterized protein</fullName>
    </submittedName>
</protein>
<sequence>MKRHQLSFVSMDFEEIVCLSQHHEKLIPFLQENNLLIPNEDFPVVSFDRKFASRTVDPNRAFESRCTVELEKIYSIILDPFHQMNRLLQDGLIVWRLNFSFCSPTNLLADYWRQIGYSVLQMKPSFERDGQSLFVVEPEKVFY</sequence>
<evidence type="ECO:0000313" key="1">
    <source>
        <dbReference type="Proteomes" id="UP000887565"/>
    </source>
</evidence>
<dbReference type="Proteomes" id="UP000887565">
    <property type="component" value="Unplaced"/>
</dbReference>
<evidence type="ECO:0000313" key="2">
    <source>
        <dbReference type="WBParaSite" id="nRc.2.0.1.t38361-RA"/>
    </source>
</evidence>
<dbReference type="WBParaSite" id="nRc.2.0.1.t38361-RA">
    <property type="protein sequence ID" value="nRc.2.0.1.t38361-RA"/>
    <property type="gene ID" value="nRc.2.0.1.g38361"/>
</dbReference>
<dbReference type="AlphaFoldDB" id="A0A915KIX6"/>
<keyword evidence="1" id="KW-1185">Reference proteome</keyword>
<accession>A0A915KIX6</accession>
<organism evidence="1 2">
    <name type="scientific">Romanomermis culicivorax</name>
    <name type="common">Nematode worm</name>
    <dbReference type="NCBI Taxonomy" id="13658"/>
    <lineage>
        <taxon>Eukaryota</taxon>
        <taxon>Metazoa</taxon>
        <taxon>Ecdysozoa</taxon>
        <taxon>Nematoda</taxon>
        <taxon>Enoplea</taxon>
        <taxon>Dorylaimia</taxon>
        <taxon>Mermithida</taxon>
        <taxon>Mermithoidea</taxon>
        <taxon>Mermithidae</taxon>
        <taxon>Romanomermis</taxon>
    </lineage>
</organism>
<reference evidence="2" key="1">
    <citation type="submission" date="2022-11" db="UniProtKB">
        <authorList>
            <consortium name="WormBaseParasite"/>
        </authorList>
    </citation>
    <scope>IDENTIFICATION</scope>
</reference>
<proteinExistence type="predicted"/>
<name>A0A915KIX6_ROMCU</name>